<dbReference type="EMBL" id="JAWPMK010000002">
    <property type="protein sequence ID" value="MDW9353037.1"/>
    <property type="molecule type" value="Genomic_DNA"/>
</dbReference>
<sequence length="301" mass="33857">MDRSNDIYQKVTDQIIAELENGNVPWLRPWRDGEPPFPINALSGRPYHGINVPLLWNSADRQSFASDRWLTFHQVSALGGQVRRGEKSSLAVLYLPRTQEETDALGQPLLDKDGEPKVRHFGIIREFWLFNLSQCDGLPQALSEPFTRPATPVEMAEAITMNSGVTLRHRRQSKAYYKPATDLVMMPHPQQFESSEAYYATLLHELTHATGHASRLNRPGIAGAERTEALYAAEELVEEMGSAFLCAHCGIQGRLQHASYIGYWLDILRQDKRAVIRASGMARHASEWLLNAVPQPCQLSA</sequence>
<reference evidence="3" key="1">
    <citation type="journal article" date="2018" name="Genome Biol.">
        <title>SKESA: strategic k-mer extension for scrupulous assemblies.</title>
        <authorList>
            <person name="Souvorov A."/>
            <person name="Agarwala R."/>
            <person name="Lipman D.J."/>
        </authorList>
    </citation>
    <scope>NUCLEOTIDE SEQUENCE [LARGE SCALE GENOMIC DNA]</scope>
    <source>
        <strain evidence="3">BCW_4213</strain>
    </source>
</reference>
<comment type="caution">
    <text evidence="3">The sequence shown here is derived from an EMBL/GenBank/DDBJ whole genome shotgun (WGS) entry which is preliminary data.</text>
</comment>
<accession>A0A1Q4PBI5</accession>
<proteinExistence type="predicted"/>
<dbReference type="AlphaFoldDB" id="A0A1Q4PBI5"/>
<evidence type="ECO:0000313" key="5">
    <source>
        <dbReference type="EMBL" id="MDW9353037.1"/>
    </source>
</evidence>
<feature type="domain" description="Polyvalent protein metallopeptidase" evidence="2">
    <location>
        <begin position="155"/>
        <end position="279"/>
    </location>
</feature>
<protein>
    <submittedName>
        <fullName evidence="3">DUF1738 domain-containing protein</fullName>
    </submittedName>
    <submittedName>
        <fullName evidence="5">Zincin-like metallopeptidase domain-containing protein</fullName>
    </submittedName>
</protein>
<feature type="domain" description="N-terminal" evidence="1">
    <location>
        <begin position="5"/>
        <end position="130"/>
    </location>
</feature>
<name>A0A1Q4PBI5_ECOLX</name>
<evidence type="ECO:0000259" key="2">
    <source>
        <dbReference type="Pfam" id="PF18818"/>
    </source>
</evidence>
<dbReference type="RefSeq" id="WP_024196152.1">
    <property type="nucleotide sequence ID" value="NZ_CP027440.1"/>
</dbReference>
<dbReference type="Proteomes" id="UP000327073">
    <property type="component" value="Unassembled WGS sequence"/>
</dbReference>
<dbReference type="InterPro" id="IPR041459">
    <property type="entry name" value="MPTase-PolyVal"/>
</dbReference>
<dbReference type="EMBL" id="VZEL01000055">
    <property type="protein sequence ID" value="KAB0121495.1"/>
    <property type="molecule type" value="Genomic_DNA"/>
</dbReference>
<reference evidence="5" key="4">
    <citation type="submission" date="2023-10" db="EMBL/GenBank/DDBJ databases">
        <title>Draft Genome Sequence of a Shiga toxin-producing Escherichia coli strain from deer meat showing an IS-element integration in the B-subunit of the Shiga toxin Stx2b gene.</title>
        <authorList>
            <person name="Projahn M."/>
            <person name="Borowiak M."/>
        </authorList>
    </citation>
    <scope>NUCLEOTIDE SEQUENCE</scope>
    <source>
        <strain evidence="5">BfR-EC-18960</strain>
    </source>
</reference>
<evidence type="ECO:0000313" key="4">
    <source>
        <dbReference type="EMBL" id="KAB0121495.1"/>
    </source>
</evidence>
<dbReference type="InterPro" id="IPR017113">
    <property type="entry name" value="Antirestriction_ArdC"/>
</dbReference>
<dbReference type="InterPro" id="IPR013610">
    <property type="entry name" value="ArdC_N"/>
</dbReference>
<dbReference type="Proteomes" id="UP000852798">
    <property type="component" value="Unassembled WGS sequence"/>
</dbReference>
<dbReference type="EMBL" id="DABDSA010000005">
    <property type="protein sequence ID" value="HAI2140949.1"/>
    <property type="molecule type" value="Genomic_DNA"/>
</dbReference>
<dbReference type="Pfam" id="PF08401">
    <property type="entry name" value="ArdcN"/>
    <property type="match status" value="1"/>
</dbReference>
<reference evidence="3" key="3">
    <citation type="submission" date="2020-02" db="EMBL/GenBank/DDBJ databases">
        <authorList>
            <consortium name="NCBI Pathogen Detection Project"/>
        </authorList>
    </citation>
    <scope>NUCLEOTIDE SEQUENCE</scope>
    <source>
        <strain evidence="3">BCW_4213</strain>
    </source>
</reference>
<evidence type="ECO:0000259" key="1">
    <source>
        <dbReference type="Pfam" id="PF08401"/>
    </source>
</evidence>
<dbReference type="Pfam" id="PF18818">
    <property type="entry name" value="MPTase-PolyVal"/>
    <property type="match status" value="1"/>
</dbReference>
<dbReference type="Proteomes" id="UP001271591">
    <property type="component" value="Unassembled WGS sequence"/>
</dbReference>
<evidence type="ECO:0000313" key="3">
    <source>
        <dbReference type="EMBL" id="HAI2140949.1"/>
    </source>
</evidence>
<dbReference type="GO" id="GO:0003697">
    <property type="term" value="F:single-stranded DNA binding"/>
    <property type="evidence" value="ECO:0007669"/>
    <property type="project" value="InterPro"/>
</dbReference>
<gene>
    <name evidence="4" type="ORF">F7F11_25365</name>
    <name evidence="3" type="ORF">HI055_001259</name>
    <name evidence="5" type="ORF">R8G00_26680</name>
</gene>
<organism evidence="3">
    <name type="scientific">Escherichia coli</name>
    <dbReference type="NCBI Taxonomy" id="562"/>
    <lineage>
        <taxon>Bacteria</taxon>
        <taxon>Pseudomonadati</taxon>
        <taxon>Pseudomonadota</taxon>
        <taxon>Gammaproteobacteria</taxon>
        <taxon>Enterobacterales</taxon>
        <taxon>Enterobacteriaceae</taxon>
        <taxon>Escherichia</taxon>
    </lineage>
</organism>
<evidence type="ECO:0000313" key="6">
    <source>
        <dbReference type="Proteomes" id="UP000327073"/>
    </source>
</evidence>
<reference evidence="4 6" key="2">
    <citation type="submission" date="2019-03" db="EMBL/GenBank/DDBJ databases">
        <title>Whole Genome Sequencing of Shiga-Toxin Escherichia coli Strains from Nebraska.</title>
        <authorList>
            <person name="Abdalhamid B."/>
            <person name="Mccutchen E.L."/>
            <person name="Bouska A.C."/>
            <person name="Hinrichs S.H."/>
            <person name="Iwen P.C."/>
        </authorList>
    </citation>
    <scope>NUCLEOTIDE SEQUENCE [LARGE SCALE GENOMIC DNA]</scope>
    <source>
        <strain evidence="4 6">STEC_170836</strain>
    </source>
</reference>
<dbReference type="PIRSF" id="PIRSF037112">
    <property type="entry name" value="Antirestriction_ArdC"/>
    <property type="match status" value="1"/>
</dbReference>